<dbReference type="PANTHER" id="PTHR38454">
    <property type="entry name" value="INTEGRAL MEMBRANE PROTEIN-RELATED"/>
    <property type="match status" value="1"/>
</dbReference>
<feature type="transmembrane region" description="Helical" evidence="1">
    <location>
        <begin position="363"/>
        <end position="380"/>
    </location>
</feature>
<dbReference type="Pfam" id="PF09586">
    <property type="entry name" value="YfhO"/>
    <property type="match status" value="1"/>
</dbReference>
<protein>
    <recommendedName>
        <fullName evidence="2">Membrane protein 6-pyruvoyl-tetrahydropterin synthase-related domain-containing protein</fullName>
    </recommendedName>
</protein>
<feature type="transmembrane region" description="Helical" evidence="1">
    <location>
        <begin position="126"/>
        <end position="143"/>
    </location>
</feature>
<reference evidence="3 4" key="1">
    <citation type="journal article" date="2016" name="Nat. Commun.">
        <title>Thousands of microbial genomes shed light on interconnected biogeochemical processes in an aquifer system.</title>
        <authorList>
            <person name="Anantharaman K."/>
            <person name="Brown C.T."/>
            <person name="Hug L.A."/>
            <person name="Sharon I."/>
            <person name="Castelle C.J."/>
            <person name="Probst A.J."/>
            <person name="Thomas B.C."/>
            <person name="Singh A."/>
            <person name="Wilkins M.J."/>
            <person name="Karaoz U."/>
            <person name="Brodie E.L."/>
            <person name="Williams K.H."/>
            <person name="Hubbard S.S."/>
            <person name="Banfield J.F."/>
        </authorList>
    </citation>
    <scope>NUCLEOTIDE SEQUENCE [LARGE SCALE GENOMIC DNA]</scope>
</reference>
<feature type="transmembrane region" description="Helical" evidence="1">
    <location>
        <begin position="85"/>
        <end position="114"/>
    </location>
</feature>
<keyword evidence="1" id="KW-0812">Transmembrane</keyword>
<sequence>MKLLKSNWPIIFILIFTIIFFHRLFFPTSIFSTPGDISYFNYPLKNFLSESLKNHQLPFWTNLIGTGFPLLADSPIGAFYLPNLILFYFFPMPIAFNLHYILIFLTSTIGTYLLCRYYKLSKPASLYAALAFGYSGFFVARIIHTSFIQLASLLPFLFLIIEKYIEKNEKKYLFIFAIFICQLIFIGYLQALVYSLFTIYIYLLLKSYLHKFPRQKVFNLIILISSSIVAGIILASAQVLPTLEMLKFSTRSSGLGAEELFRNSGSLKILALFLNPFIYGNISKGTLNSAGLGFYWENIAYSGILTPALAFLALLFVKKNKKVIFIFGFIAFLSLFLAVGRFGPAHVIFDIPPFSYFRIPSRFLFISSFSLAVLSAFTINKFQKNKIITGFSLGLIIFLVFDIFRNWYTFNPYTHKKLYLQPPQSLTFINSTLSDNTRITSLWPWLQKSEPVKNWNEEKDKSLVDFNSLNPNINMVFGVPSSDFYTSFSTRRLDLIRKLYSSSIKIENENEATITNQGLNLLKIQSVKYLLTEYSINNDSLQKVDTIQKAENSNPLYIYKVTNTFSRFRILRNYEVVKNVNDLVNKVQDKDFNFNSTVILEKEPLNIEKQLENAKINNVSETGNNITLNITSTGQGFLNISDTFYPGWEAKVNNKKTEIFAANVNSKAILLNDGENNVEVSYKPNSLKTGILISLLSHLIILTLIFTPQKFFKGLSSIWRRKISAESK</sequence>
<dbReference type="InterPro" id="IPR018776">
    <property type="entry name" value="Membrane_prot_PTPS-rel_domain"/>
</dbReference>
<proteinExistence type="predicted"/>
<feature type="transmembrane region" description="Helical" evidence="1">
    <location>
        <begin position="172"/>
        <end position="205"/>
    </location>
</feature>
<dbReference type="Pfam" id="PF10131">
    <property type="entry name" value="PTPS_related"/>
    <property type="match status" value="1"/>
</dbReference>
<gene>
    <name evidence="3" type="ORF">A2159_01605</name>
</gene>
<feature type="transmembrane region" description="Helical" evidence="1">
    <location>
        <begin position="7"/>
        <end position="26"/>
    </location>
</feature>
<dbReference type="InterPro" id="IPR018580">
    <property type="entry name" value="Uncharacterised_YfhO"/>
</dbReference>
<evidence type="ECO:0000259" key="2">
    <source>
        <dbReference type="Pfam" id="PF10131"/>
    </source>
</evidence>
<accession>A0A1F7X0K5</accession>
<evidence type="ECO:0000313" key="4">
    <source>
        <dbReference type="Proteomes" id="UP000179219"/>
    </source>
</evidence>
<feature type="transmembrane region" description="Helical" evidence="1">
    <location>
        <begin position="299"/>
        <end position="317"/>
    </location>
</feature>
<name>A0A1F7X0K5_9BACT</name>
<keyword evidence="1" id="KW-1133">Transmembrane helix</keyword>
<evidence type="ECO:0000313" key="3">
    <source>
        <dbReference type="EMBL" id="OGM08239.1"/>
    </source>
</evidence>
<evidence type="ECO:0000256" key="1">
    <source>
        <dbReference type="SAM" id="Phobius"/>
    </source>
</evidence>
<dbReference type="AlphaFoldDB" id="A0A1F7X0K5"/>
<dbReference type="EMBL" id="MGFP01000057">
    <property type="protein sequence ID" value="OGM08239.1"/>
    <property type="molecule type" value="Genomic_DNA"/>
</dbReference>
<dbReference type="Proteomes" id="UP000179219">
    <property type="component" value="Unassembled WGS sequence"/>
</dbReference>
<feature type="transmembrane region" description="Helical" evidence="1">
    <location>
        <begin position="387"/>
        <end position="408"/>
    </location>
</feature>
<feature type="transmembrane region" description="Helical" evidence="1">
    <location>
        <begin position="217"/>
        <end position="240"/>
    </location>
</feature>
<comment type="caution">
    <text evidence="3">The sequence shown here is derived from an EMBL/GenBank/DDBJ whole genome shotgun (WGS) entry which is preliminary data.</text>
</comment>
<keyword evidence="1" id="KW-0472">Membrane</keyword>
<feature type="transmembrane region" description="Helical" evidence="1">
    <location>
        <begin position="324"/>
        <end position="343"/>
    </location>
</feature>
<organism evidence="3 4">
    <name type="scientific">Candidatus Woesebacteria bacterium RBG_13_34_9</name>
    <dbReference type="NCBI Taxonomy" id="1802477"/>
    <lineage>
        <taxon>Bacteria</taxon>
        <taxon>Candidatus Woeseibacteriota</taxon>
    </lineage>
</organism>
<feature type="domain" description="Membrane protein 6-pyruvoyl-tetrahydropterin synthase-related" evidence="2">
    <location>
        <begin position="79"/>
        <end position="417"/>
    </location>
</feature>
<dbReference type="PANTHER" id="PTHR38454:SF1">
    <property type="entry name" value="INTEGRAL MEMBRANE PROTEIN"/>
    <property type="match status" value="1"/>
</dbReference>